<dbReference type="OrthoDB" id="445007at2759"/>
<comment type="caution">
    <text evidence="4">The sequence shown here is derived from an EMBL/GenBank/DDBJ whole genome shotgun (WGS) entry which is preliminary data.</text>
</comment>
<keyword evidence="5" id="KW-1185">Reference proteome</keyword>
<keyword evidence="2" id="KW-0408">Iron</keyword>
<dbReference type="Gene3D" id="2.60.120.620">
    <property type="entry name" value="q2cbj1_9rhob like domain"/>
    <property type="match status" value="1"/>
</dbReference>
<comment type="cofactor">
    <cofactor evidence="1">
        <name>Fe cation</name>
        <dbReference type="ChEBI" id="CHEBI:24875"/>
    </cofactor>
</comment>
<keyword evidence="2" id="KW-0479">Metal-binding</keyword>
<feature type="domain" description="Fe2OG dioxygenase" evidence="3">
    <location>
        <begin position="105"/>
        <end position="236"/>
    </location>
</feature>
<sequence>METAKLEPAAPSTKETAYEDFHRQGYVLLPNVLDAAKVAQLRTVIDQQAGSGKQSKKKHTMFKRVFERHPDLCLDVFKNKPVLSIVRKLLGCCGSPRGKGDSGLEAHVIHNNAFRIDPGMKGQAVGWHTDDPPVFQTTDGRPLPVVVKISPLVLTCMFFLNDLDKPEDGGTRIIEGSHRFGCLCTDEVAAKHPQLYTRCSAGSVLIFSAHTWHRGAPVLPGSKPRYVFQATYGRRLIGHKHDTVMNYNLPKNVERALDTEEDRKLM</sequence>
<evidence type="ECO:0000313" key="4">
    <source>
        <dbReference type="EMBL" id="CAB9527588.1"/>
    </source>
</evidence>
<comment type="similarity">
    <text evidence="2">Belongs to the iron/ascorbate-dependent oxidoreductase family.</text>
</comment>
<dbReference type="SUPFAM" id="SSF51197">
    <property type="entry name" value="Clavaminate synthase-like"/>
    <property type="match status" value="1"/>
</dbReference>
<dbReference type="AlphaFoldDB" id="A0A9N8HUA3"/>
<protein>
    <submittedName>
        <fullName evidence="4">Phytanoyl-CoA dioxygenase (PhyH)</fullName>
    </submittedName>
</protein>
<dbReference type="EMBL" id="CAICTM010002020">
    <property type="protein sequence ID" value="CAB9527588.1"/>
    <property type="molecule type" value="Genomic_DNA"/>
</dbReference>
<dbReference type="GO" id="GO:0046872">
    <property type="term" value="F:metal ion binding"/>
    <property type="evidence" value="ECO:0007669"/>
    <property type="project" value="UniProtKB-KW"/>
</dbReference>
<proteinExistence type="inferred from homology"/>
<dbReference type="GO" id="GO:0051213">
    <property type="term" value="F:dioxygenase activity"/>
    <property type="evidence" value="ECO:0007669"/>
    <property type="project" value="UniProtKB-KW"/>
</dbReference>
<dbReference type="InterPro" id="IPR005123">
    <property type="entry name" value="Oxoglu/Fe-dep_dioxygenase_dom"/>
</dbReference>
<dbReference type="PANTHER" id="PTHR20883:SF48">
    <property type="entry name" value="ECTOINE DIOXYGENASE"/>
    <property type="match status" value="1"/>
</dbReference>
<dbReference type="InterPro" id="IPR008775">
    <property type="entry name" value="Phytyl_CoA_dOase-like"/>
</dbReference>
<organism evidence="4 5">
    <name type="scientific">Seminavis robusta</name>
    <dbReference type="NCBI Taxonomy" id="568900"/>
    <lineage>
        <taxon>Eukaryota</taxon>
        <taxon>Sar</taxon>
        <taxon>Stramenopiles</taxon>
        <taxon>Ochrophyta</taxon>
        <taxon>Bacillariophyta</taxon>
        <taxon>Bacillariophyceae</taxon>
        <taxon>Bacillariophycidae</taxon>
        <taxon>Naviculales</taxon>
        <taxon>Naviculaceae</taxon>
        <taxon>Seminavis</taxon>
    </lineage>
</organism>
<name>A0A9N8HUA3_9STRA</name>
<reference evidence="4" key="1">
    <citation type="submission" date="2020-06" db="EMBL/GenBank/DDBJ databases">
        <authorList>
            <consortium name="Plant Systems Biology data submission"/>
        </authorList>
    </citation>
    <scope>NUCLEOTIDE SEQUENCE</scope>
    <source>
        <strain evidence="4">D6</strain>
    </source>
</reference>
<dbReference type="PANTHER" id="PTHR20883">
    <property type="entry name" value="PHYTANOYL-COA DIOXYGENASE DOMAIN CONTAINING 1"/>
    <property type="match status" value="1"/>
</dbReference>
<evidence type="ECO:0000313" key="5">
    <source>
        <dbReference type="Proteomes" id="UP001153069"/>
    </source>
</evidence>
<dbReference type="Proteomes" id="UP001153069">
    <property type="component" value="Unassembled WGS sequence"/>
</dbReference>
<accession>A0A9N8HUA3</accession>
<dbReference type="PROSITE" id="PS51471">
    <property type="entry name" value="FE2OG_OXY"/>
    <property type="match status" value="1"/>
</dbReference>
<evidence type="ECO:0000256" key="2">
    <source>
        <dbReference type="RuleBase" id="RU003682"/>
    </source>
</evidence>
<evidence type="ECO:0000259" key="3">
    <source>
        <dbReference type="PROSITE" id="PS51471"/>
    </source>
</evidence>
<gene>
    <name evidence="4" type="ORF">SEMRO_2022_G311510.1</name>
</gene>
<keyword evidence="4" id="KW-0223">Dioxygenase</keyword>
<keyword evidence="2" id="KW-0560">Oxidoreductase</keyword>
<dbReference type="Pfam" id="PF05721">
    <property type="entry name" value="PhyH"/>
    <property type="match status" value="1"/>
</dbReference>
<evidence type="ECO:0000256" key="1">
    <source>
        <dbReference type="ARBA" id="ARBA00001962"/>
    </source>
</evidence>